<reference evidence="1" key="1">
    <citation type="submission" date="2021-02" db="EMBL/GenBank/DDBJ databases">
        <authorList>
            <person name="Dougan E. K."/>
            <person name="Rhodes N."/>
            <person name="Thang M."/>
            <person name="Chan C."/>
        </authorList>
    </citation>
    <scope>NUCLEOTIDE SEQUENCE</scope>
</reference>
<proteinExistence type="predicted"/>
<gene>
    <name evidence="1" type="ORF">SNEC2469_LOCUS865</name>
</gene>
<evidence type="ECO:0000313" key="1">
    <source>
        <dbReference type="EMBL" id="CAE7185094.1"/>
    </source>
</evidence>
<dbReference type="InterPro" id="IPR014729">
    <property type="entry name" value="Rossmann-like_a/b/a_fold"/>
</dbReference>
<sequence>MEAALPGYVTKFAPILDKLEEDAMVAVVTMTGSCCPITTAHCNAFDTARNSLLCVEGYPQQPKLEKFSEVLALLSLNSDRHVDEKMLRQNETSVSYADRAALVRLASAEVPWMDFNPGREAHVIGRLQAVWPHLQFVRFLLNGADDVVKYQKWQLASPEKRYITIGRPGFTEKVEHGARRDGVALDQGFFILVLGGSEVSDVSSTLVRDLLRKGDRQGLDRLLHPD</sequence>
<organism evidence="1 2">
    <name type="scientific">Symbiodinium necroappetens</name>
    <dbReference type="NCBI Taxonomy" id="1628268"/>
    <lineage>
        <taxon>Eukaryota</taxon>
        <taxon>Sar</taxon>
        <taxon>Alveolata</taxon>
        <taxon>Dinophyceae</taxon>
        <taxon>Suessiales</taxon>
        <taxon>Symbiodiniaceae</taxon>
        <taxon>Symbiodinium</taxon>
    </lineage>
</organism>
<dbReference type="EMBL" id="CAJNJA010005186">
    <property type="protein sequence ID" value="CAE7185094.1"/>
    <property type="molecule type" value="Genomic_DNA"/>
</dbReference>
<protein>
    <submittedName>
        <fullName evidence="1">Uncharacterized protein</fullName>
    </submittedName>
</protein>
<dbReference type="Proteomes" id="UP000601435">
    <property type="component" value="Unassembled WGS sequence"/>
</dbReference>
<dbReference type="AlphaFoldDB" id="A0A812IWB3"/>
<accession>A0A812IWB3</accession>
<dbReference type="Gene3D" id="3.40.50.620">
    <property type="entry name" value="HUPs"/>
    <property type="match status" value="1"/>
</dbReference>
<dbReference type="OrthoDB" id="407297at2759"/>
<evidence type="ECO:0000313" key="2">
    <source>
        <dbReference type="Proteomes" id="UP000601435"/>
    </source>
</evidence>
<name>A0A812IWB3_9DINO</name>
<comment type="caution">
    <text evidence="1">The sequence shown here is derived from an EMBL/GenBank/DDBJ whole genome shotgun (WGS) entry which is preliminary data.</text>
</comment>
<dbReference type="SUPFAM" id="SSF52374">
    <property type="entry name" value="Nucleotidylyl transferase"/>
    <property type="match status" value="1"/>
</dbReference>
<keyword evidence="2" id="KW-1185">Reference proteome</keyword>
<feature type="non-terminal residue" evidence="1">
    <location>
        <position position="1"/>
    </location>
</feature>